<dbReference type="EMBL" id="PTIS01000004">
    <property type="protein sequence ID" value="PPK48797.1"/>
    <property type="molecule type" value="Genomic_DNA"/>
</dbReference>
<reference evidence="1 2" key="1">
    <citation type="submission" date="2018-02" db="EMBL/GenBank/DDBJ databases">
        <title>Genomic Encyclopedia of Archaeal and Bacterial Type Strains, Phase II (KMG-II): from individual species to whole genera.</title>
        <authorList>
            <person name="Goeker M."/>
        </authorList>
    </citation>
    <scope>NUCLEOTIDE SEQUENCE [LARGE SCALE GENOMIC DNA]</scope>
    <source>
        <strain evidence="1 2">DSM 15099</strain>
    </source>
</reference>
<name>A0A2S6FYV5_9CLOT</name>
<comment type="caution">
    <text evidence="1">The sequence shown here is derived from an EMBL/GenBank/DDBJ whole genome shotgun (WGS) entry which is preliminary data.</text>
</comment>
<proteinExistence type="predicted"/>
<sequence length="58" mass="7079">MIKLIEYNFKNTYQFLFRKFDIAIRLIMGMFIYGRFVPNKILESFFCKALIFLFPTII</sequence>
<accession>A0A2S6FYV5</accession>
<evidence type="ECO:0000313" key="2">
    <source>
        <dbReference type="Proteomes" id="UP000239863"/>
    </source>
</evidence>
<evidence type="ECO:0000313" key="1">
    <source>
        <dbReference type="EMBL" id="PPK48797.1"/>
    </source>
</evidence>
<organism evidence="1 2">
    <name type="scientific">Clostridium algidicarnis DSM 15099</name>
    <dbReference type="NCBI Taxonomy" id="1121295"/>
    <lineage>
        <taxon>Bacteria</taxon>
        <taxon>Bacillati</taxon>
        <taxon>Bacillota</taxon>
        <taxon>Clostridia</taxon>
        <taxon>Eubacteriales</taxon>
        <taxon>Clostridiaceae</taxon>
        <taxon>Clostridium</taxon>
    </lineage>
</organism>
<protein>
    <submittedName>
        <fullName evidence="1">Uncharacterized protein</fullName>
    </submittedName>
</protein>
<dbReference type="Proteomes" id="UP000239863">
    <property type="component" value="Unassembled WGS sequence"/>
</dbReference>
<gene>
    <name evidence="1" type="ORF">BD821_10456</name>
</gene>
<dbReference type="AlphaFoldDB" id="A0A2S6FYV5"/>
<dbReference type="RefSeq" id="WP_169993988.1">
    <property type="nucleotide sequence ID" value="NZ_PTIS01000004.1"/>
</dbReference>